<dbReference type="InterPro" id="IPR020843">
    <property type="entry name" value="ER"/>
</dbReference>
<evidence type="ECO:0000313" key="9">
    <source>
        <dbReference type="Proteomes" id="UP001359886"/>
    </source>
</evidence>
<comment type="caution">
    <text evidence="8">The sequence shown here is derived from an EMBL/GenBank/DDBJ whole genome shotgun (WGS) entry which is preliminary data.</text>
</comment>
<name>A0AAW9R898_9GAMM</name>
<dbReference type="Pfam" id="PF08240">
    <property type="entry name" value="ADH_N"/>
    <property type="match status" value="1"/>
</dbReference>
<dbReference type="SUPFAM" id="SSF50129">
    <property type="entry name" value="GroES-like"/>
    <property type="match status" value="1"/>
</dbReference>
<feature type="domain" description="Enoyl reductase (ER)" evidence="7">
    <location>
        <begin position="24"/>
        <end position="353"/>
    </location>
</feature>
<evidence type="ECO:0000256" key="2">
    <source>
        <dbReference type="ARBA" id="ARBA00008072"/>
    </source>
</evidence>
<dbReference type="EC" id="1.1.1.1" evidence="3"/>
<evidence type="ECO:0000256" key="4">
    <source>
        <dbReference type="ARBA" id="ARBA00022723"/>
    </source>
</evidence>
<evidence type="ECO:0000256" key="6">
    <source>
        <dbReference type="ARBA" id="ARBA00023002"/>
    </source>
</evidence>
<dbReference type="SUPFAM" id="SSF51735">
    <property type="entry name" value="NAD(P)-binding Rossmann-fold domains"/>
    <property type="match status" value="1"/>
</dbReference>
<organism evidence="8 9">
    <name type="scientific">Elongatibacter sediminis</name>
    <dbReference type="NCBI Taxonomy" id="3119006"/>
    <lineage>
        <taxon>Bacteria</taxon>
        <taxon>Pseudomonadati</taxon>
        <taxon>Pseudomonadota</taxon>
        <taxon>Gammaproteobacteria</taxon>
        <taxon>Chromatiales</taxon>
        <taxon>Wenzhouxiangellaceae</taxon>
        <taxon>Elongatibacter</taxon>
    </lineage>
</organism>
<protein>
    <recommendedName>
        <fullName evidence="3">alcohol dehydrogenase</fullName>
        <ecNumber evidence="3">1.1.1.1</ecNumber>
    </recommendedName>
</protein>
<keyword evidence="5" id="KW-0862">Zinc</keyword>
<dbReference type="AlphaFoldDB" id="A0AAW9R898"/>
<dbReference type="InterPro" id="IPR011032">
    <property type="entry name" value="GroES-like_sf"/>
</dbReference>
<keyword evidence="6" id="KW-0560">Oxidoreductase</keyword>
<evidence type="ECO:0000259" key="7">
    <source>
        <dbReference type="SMART" id="SM00829"/>
    </source>
</evidence>
<dbReference type="InterPro" id="IPR013154">
    <property type="entry name" value="ADH-like_N"/>
</dbReference>
<dbReference type="RefSeq" id="WP_354694853.1">
    <property type="nucleotide sequence ID" value="NZ_JAZHOG010000004.1"/>
</dbReference>
<evidence type="ECO:0000313" key="8">
    <source>
        <dbReference type="EMBL" id="MEJ8567535.1"/>
    </source>
</evidence>
<evidence type="ECO:0000256" key="5">
    <source>
        <dbReference type="ARBA" id="ARBA00022833"/>
    </source>
</evidence>
<accession>A0AAW9R898</accession>
<keyword evidence="4" id="KW-0479">Metal-binding</keyword>
<dbReference type="GO" id="GO:0004022">
    <property type="term" value="F:alcohol dehydrogenase (NAD+) activity"/>
    <property type="evidence" value="ECO:0007669"/>
    <property type="project" value="UniProtKB-EC"/>
</dbReference>
<dbReference type="InterPro" id="IPR036291">
    <property type="entry name" value="NAD(P)-bd_dom_sf"/>
</dbReference>
<sequence>MMSARDQCTEIPDRMRALRIQRLGLLSRTQSLLELDQIPTPRPGSGEVLIHVHYCGVCHTELDEIEGRTPPVSLPMTPGHQIIGTVVAEGPDCSRRLIGAKVGVAWIHSACGDCEFCRRGLENLCPDFSACGRDAPGGYADYLVADEPFVYPLPAQLDLESAAPLLCAGAVGYRALKLCDLDNGASLGLTGFGASGQLVLQIARHRFPDSPVFVFARSEKERAIAEQMGAAWTGDTQESPPTSLRAIIDTTPAWLPVLCALDALEPGGRLVVNAIRKESGDQDKLTNLDYARQLWMEKSLTSVANVTRKDVSEMLDLAASGSLEPRVTPYPLEQAEEALLAIRSGDIRAAGVLHISNPD</sequence>
<dbReference type="GO" id="GO:0005737">
    <property type="term" value="C:cytoplasm"/>
    <property type="evidence" value="ECO:0007669"/>
    <property type="project" value="TreeGrafter"/>
</dbReference>
<dbReference type="PANTHER" id="PTHR42940:SF8">
    <property type="entry name" value="VACUOLAR PROTEIN SORTING-ASSOCIATED PROTEIN 11"/>
    <property type="match status" value="1"/>
</dbReference>
<comment type="cofactor">
    <cofactor evidence="1">
        <name>Zn(2+)</name>
        <dbReference type="ChEBI" id="CHEBI:29105"/>
    </cofactor>
</comment>
<reference evidence="8 9" key="1">
    <citation type="submission" date="2024-02" db="EMBL/GenBank/DDBJ databases">
        <title>A novel Wenzhouxiangellaceae bacterium, isolated from coastal sediments.</title>
        <authorList>
            <person name="Du Z.-J."/>
            <person name="Ye Y.-Q."/>
            <person name="Zhang X.-Y."/>
        </authorList>
    </citation>
    <scope>NUCLEOTIDE SEQUENCE [LARGE SCALE GENOMIC DNA]</scope>
    <source>
        <strain evidence="8 9">CH-27</strain>
    </source>
</reference>
<dbReference type="PANTHER" id="PTHR42940">
    <property type="entry name" value="ALCOHOL DEHYDROGENASE 1-RELATED"/>
    <property type="match status" value="1"/>
</dbReference>
<comment type="similarity">
    <text evidence="2">Belongs to the zinc-containing alcohol dehydrogenase family.</text>
</comment>
<dbReference type="SMART" id="SM00829">
    <property type="entry name" value="PKS_ER"/>
    <property type="match status" value="1"/>
</dbReference>
<dbReference type="Gene3D" id="3.40.50.720">
    <property type="entry name" value="NAD(P)-binding Rossmann-like Domain"/>
    <property type="match status" value="1"/>
</dbReference>
<evidence type="ECO:0000256" key="3">
    <source>
        <dbReference type="ARBA" id="ARBA00013190"/>
    </source>
</evidence>
<dbReference type="Gene3D" id="3.90.180.10">
    <property type="entry name" value="Medium-chain alcohol dehydrogenases, catalytic domain"/>
    <property type="match status" value="1"/>
</dbReference>
<proteinExistence type="inferred from homology"/>
<evidence type="ECO:0000256" key="1">
    <source>
        <dbReference type="ARBA" id="ARBA00001947"/>
    </source>
</evidence>
<gene>
    <name evidence="8" type="ORF">V3330_07845</name>
</gene>
<dbReference type="GO" id="GO:0046872">
    <property type="term" value="F:metal ion binding"/>
    <property type="evidence" value="ECO:0007669"/>
    <property type="project" value="UniProtKB-KW"/>
</dbReference>
<dbReference type="Proteomes" id="UP001359886">
    <property type="component" value="Unassembled WGS sequence"/>
</dbReference>
<keyword evidence="9" id="KW-1185">Reference proteome</keyword>
<dbReference type="EMBL" id="JAZHOG010000004">
    <property type="protein sequence ID" value="MEJ8567535.1"/>
    <property type="molecule type" value="Genomic_DNA"/>
</dbReference>